<proteinExistence type="predicted"/>
<feature type="domain" description="SAC" evidence="1">
    <location>
        <begin position="1"/>
        <end position="91"/>
    </location>
</feature>
<sequence length="91" mass="10403">MKQENIIYVVNFAATRLTLNPFAKTLPILWCQDGEYRVFPKEILSNARDASNLYADHYSDKANDKKIEYSCICWEQGMPVDNLVGRALSGE</sequence>
<dbReference type="EMBL" id="LAZR01001626">
    <property type="protein sequence ID" value="KKN41761.1"/>
    <property type="molecule type" value="Genomic_DNA"/>
</dbReference>
<evidence type="ECO:0000259" key="1">
    <source>
        <dbReference type="PROSITE" id="PS50275"/>
    </source>
</evidence>
<reference evidence="2" key="1">
    <citation type="journal article" date="2015" name="Nature">
        <title>Complex archaea that bridge the gap between prokaryotes and eukaryotes.</title>
        <authorList>
            <person name="Spang A."/>
            <person name="Saw J.H."/>
            <person name="Jorgensen S.L."/>
            <person name="Zaremba-Niedzwiedzka K."/>
            <person name="Martijn J."/>
            <person name="Lind A.E."/>
            <person name="van Eijk R."/>
            <person name="Schleper C."/>
            <person name="Guy L."/>
            <person name="Ettema T.J."/>
        </authorList>
    </citation>
    <scope>NUCLEOTIDE SEQUENCE</scope>
</reference>
<protein>
    <recommendedName>
        <fullName evidence="1">SAC domain-containing protein</fullName>
    </recommendedName>
</protein>
<dbReference type="PROSITE" id="PS50275">
    <property type="entry name" value="SAC"/>
    <property type="match status" value="1"/>
</dbReference>
<dbReference type="GO" id="GO:0016791">
    <property type="term" value="F:phosphatase activity"/>
    <property type="evidence" value="ECO:0007669"/>
    <property type="project" value="InterPro"/>
</dbReference>
<accession>A0A0F9SY32</accession>
<evidence type="ECO:0000313" key="2">
    <source>
        <dbReference type="EMBL" id="KKN41761.1"/>
    </source>
</evidence>
<name>A0A0F9SY32_9ZZZZ</name>
<organism evidence="2">
    <name type="scientific">marine sediment metagenome</name>
    <dbReference type="NCBI Taxonomy" id="412755"/>
    <lineage>
        <taxon>unclassified sequences</taxon>
        <taxon>metagenomes</taxon>
        <taxon>ecological metagenomes</taxon>
    </lineage>
</organism>
<dbReference type="AlphaFoldDB" id="A0A0F9SY32"/>
<comment type="caution">
    <text evidence="2">The sequence shown here is derived from an EMBL/GenBank/DDBJ whole genome shotgun (WGS) entry which is preliminary data.</text>
</comment>
<gene>
    <name evidence="2" type="ORF">LCGC14_0720020</name>
</gene>
<dbReference type="InterPro" id="IPR002013">
    <property type="entry name" value="SAC_dom"/>
</dbReference>